<accession>A0AAC9PXC1</accession>
<dbReference type="EMBL" id="CP019352">
    <property type="protein sequence ID" value="APY00444.1"/>
    <property type="molecule type" value="Genomic_DNA"/>
</dbReference>
<organism evidence="2 3">
    <name type="scientific">Lacinutrix venerupis</name>
    <dbReference type="NCBI Taxonomy" id="1486034"/>
    <lineage>
        <taxon>Bacteria</taxon>
        <taxon>Pseudomonadati</taxon>
        <taxon>Bacteroidota</taxon>
        <taxon>Flavobacteriia</taxon>
        <taxon>Flavobacteriales</taxon>
        <taxon>Flavobacteriaceae</taxon>
        <taxon>Lacinutrix</taxon>
    </lineage>
</organism>
<dbReference type="KEGG" id="lvn:BWR22_08970"/>
<dbReference type="RefSeq" id="WP_076733350.1">
    <property type="nucleotide sequence ID" value="NZ_CP019352.1"/>
</dbReference>
<feature type="region of interest" description="Disordered" evidence="1">
    <location>
        <begin position="86"/>
        <end position="120"/>
    </location>
</feature>
<dbReference type="AlphaFoldDB" id="A0AAC9PXC1"/>
<sequence>MPKPKGMITAAKAKELNDNWTNLRADANETAAGKPDNRSSWYSLEDMENFLKQIKEDNSNVNGVRFYLGVETTEEDKKGLTTIFMVPTKDDGKGNNQDIPDADGMDRGAVGVPPNQGYPN</sequence>
<dbReference type="Proteomes" id="UP000187506">
    <property type="component" value="Chromosome"/>
</dbReference>
<evidence type="ECO:0000313" key="2">
    <source>
        <dbReference type="EMBL" id="APY00444.1"/>
    </source>
</evidence>
<name>A0AAC9PXC1_9FLAO</name>
<proteinExistence type="predicted"/>
<protein>
    <submittedName>
        <fullName evidence="2">Uncharacterized protein</fullName>
    </submittedName>
</protein>
<evidence type="ECO:0000313" key="3">
    <source>
        <dbReference type="Proteomes" id="UP000187506"/>
    </source>
</evidence>
<reference evidence="2 3" key="1">
    <citation type="submission" date="2017-01" db="EMBL/GenBank/DDBJ databases">
        <title>Complete genome of Lacinutrix venerupis DOK2-8 isolated from seawater in Dokdo.</title>
        <authorList>
            <person name="Chi W.-J."/>
            <person name="Kim J.H."/>
        </authorList>
    </citation>
    <scope>NUCLEOTIDE SEQUENCE [LARGE SCALE GENOMIC DNA]</scope>
    <source>
        <strain evidence="2 3">DOK2-8</strain>
    </source>
</reference>
<keyword evidence="3" id="KW-1185">Reference proteome</keyword>
<gene>
    <name evidence="2" type="ORF">BWR22_08970</name>
</gene>
<evidence type="ECO:0000256" key="1">
    <source>
        <dbReference type="SAM" id="MobiDB-lite"/>
    </source>
</evidence>